<evidence type="ECO:0000313" key="4">
    <source>
        <dbReference type="EMBL" id="BAU91750.1"/>
    </source>
</evidence>
<keyword evidence="2" id="KW-0472">Membrane</keyword>
<dbReference type="Proteomes" id="UP000218288">
    <property type="component" value="Chromosome"/>
</dbReference>
<gene>
    <name evidence="4" type="ORF">MPPM_3145</name>
</gene>
<proteinExistence type="predicted"/>
<evidence type="ECO:0008006" key="6">
    <source>
        <dbReference type="Google" id="ProtNLM"/>
    </source>
</evidence>
<evidence type="ECO:0000256" key="1">
    <source>
        <dbReference type="SAM" id="MobiDB-lite"/>
    </source>
</evidence>
<name>A0A160PJ41_9HYPH</name>
<feature type="chain" id="PRO_5007819587" description="LPXTG cell wall anchor domain-containing protein" evidence="3">
    <location>
        <begin position="23"/>
        <end position="78"/>
    </location>
</feature>
<dbReference type="EMBL" id="AP014809">
    <property type="protein sequence ID" value="BAU91750.1"/>
    <property type="molecule type" value="Genomic_DNA"/>
</dbReference>
<organism evidence="4 5">
    <name type="scientific">Methylorubrum populi</name>
    <dbReference type="NCBI Taxonomy" id="223967"/>
    <lineage>
        <taxon>Bacteria</taxon>
        <taxon>Pseudomonadati</taxon>
        <taxon>Pseudomonadota</taxon>
        <taxon>Alphaproteobacteria</taxon>
        <taxon>Hyphomicrobiales</taxon>
        <taxon>Methylobacteriaceae</taxon>
        <taxon>Methylorubrum</taxon>
    </lineage>
</organism>
<feature type="compositionally biased region" description="Low complexity" evidence="1">
    <location>
        <begin position="32"/>
        <end position="42"/>
    </location>
</feature>
<evidence type="ECO:0000256" key="3">
    <source>
        <dbReference type="SAM" id="SignalP"/>
    </source>
</evidence>
<dbReference type="AlphaFoldDB" id="A0A160PJ41"/>
<sequence>MRYAALTLILWLSGLQASLAQATNPAPPISETGPSGSSSAPATAAATDFNWVWASVLIALAVLALWMFARRRQSGPPR</sequence>
<feature type="signal peptide" evidence="3">
    <location>
        <begin position="1"/>
        <end position="22"/>
    </location>
</feature>
<accession>A0A160PJ41</accession>
<keyword evidence="3" id="KW-0732">Signal</keyword>
<protein>
    <recommendedName>
        <fullName evidence="6">LPXTG cell wall anchor domain-containing protein</fullName>
    </recommendedName>
</protein>
<feature type="transmembrane region" description="Helical" evidence="2">
    <location>
        <begin position="51"/>
        <end position="69"/>
    </location>
</feature>
<feature type="region of interest" description="Disordered" evidence="1">
    <location>
        <begin position="23"/>
        <end position="42"/>
    </location>
</feature>
<keyword evidence="2" id="KW-1133">Transmembrane helix</keyword>
<keyword evidence="2" id="KW-0812">Transmembrane</keyword>
<evidence type="ECO:0000313" key="5">
    <source>
        <dbReference type="Proteomes" id="UP000218288"/>
    </source>
</evidence>
<reference evidence="4 5" key="1">
    <citation type="journal article" date="2016" name="Genome Announc.">
        <title>Complete Genome Sequence of Methylobacterium populi P-1M, Isolated from Pink-Pigmented Household Biofilm.</title>
        <authorList>
            <person name="Morohoshi T."/>
            <person name="Ikeda T."/>
        </authorList>
    </citation>
    <scope>NUCLEOTIDE SEQUENCE [LARGE SCALE GENOMIC DNA]</scope>
    <source>
        <strain evidence="4 5">P-1M</strain>
    </source>
</reference>
<dbReference type="OrthoDB" id="8004006at2"/>
<evidence type="ECO:0000256" key="2">
    <source>
        <dbReference type="SAM" id="Phobius"/>
    </source>
</evidence>